<feature type="transmembrane region" description="Helical" evidence="1">
    <location>
        <begin position="79"/>
        <end position="96"/>
    </location>
</feature>
<keyword evidence="1" id="KW-1133">Transmembrane helix</keyword>
<name>A0A7W8JVB8_9DEIO</name>
<keyword evidence="3" id="KW-1185">Reference proteome</keyword>
<proteinExistence type="predicted"/>
<feature type="transmembrane region" description="Helical" evidence="1">
    <location>
        <begin position="44"/>
        <end position="67"/>
    </location>
</feature>
<evidence type="ECO:0000313" key="3">
    <source>
        <dbReference type="Proteomes" id="UP000552709"/>
    </source>
</evidence>
<keyword evidence="1" id="KW-0472">Membrane</keyword>
<evidence type="ECO:0000313" key="2">
    <source>
        <dbReference type="EMBL" id="MBB5363897.1"/>
    </source>
</evidence>
<reference evidence="2 3" key="1">
    <citation type="submission" date="2020-08" db="EMBL/GenBank/DDBJ databases">
        <title>Genomic Encyclopedia of Type Strains, Phase IV (KMG-IV): sequencing the most valuable type-strain genomes for metagenomic binning, comparative biology and taxonomic classification.</title>
        <authorList>
            <person name="Goeker M."/>
        </authorList>
    </citation>
    <scope>NUCLEOTIDE SEQUENCE [LARGE SCALE GENOMIC DNA]</scope>
    <source>
        <strain evidence="2 3">DSM 27939</strain>
    </source>
</reference>
<evidence type="ECO:0000256" key="1">
    <source>
        <dbReference type="SAM" id="Phobius"/>
    </source>
</evidence>
<keyword evidence="1" id="KW-0812">Transmembrane</keyword>
<gene>
    <name evidence="2" type="ORF">HNQ08_003004</name>
</gene>
<comment type="caution">
    <text evidence="2">The sequence shown here is derived from an EMBL/GenBank/DDBJ whole genome shotgun (WGS) entry which is preliminary data.</text>
</comment>
<organism evidence="2 3">
    <name type="scientific">Deinococcus humi</name>
    <dbReference type="NCBI Taxonomy" id="662880"/>
    <lineage>
        <taxon>Bacteria</taxon>
        <taxon>Thermotogati</taxon>
        <taxon>Deinococcota</taxon>
        <taxon>Deinococci</taxon>
        <taxon>Deinococcales</taxon>
        <taxon>Deinococcaceae</taxon>
        <taxon>Deinococcus</taxon>
    </lineage>
</organism>
<dbReference type="Proteomes" id="UP000552709">
    <property type="component" value="Unassembled WGS sequence"/>
</dbReference>
<dbReference type="AlphaFoldDB" id="A0A7W8JVB8"/>
<dbReference type="EMBL" id="JACHFL010000007">
    <property type="protein sequence ID" value="MBB5363897.1"/>
    <property type="molecule type" value="Genomic_DNA"/>
</dbReference>
<feature type="transmembrane region" description="Helical" evidence="1">
    <location>
        <begin position="12"/>
        <end position="32"/>
    </location>
</feature>
<accession>A0A7W8JVB8</accession>
<dbReference type="RefSeq" id="WP_229790058.1">
    <property type="nucleotide sequence ID" value="NZ_JACHFL010000007.1"/>
</dbReference>
<sequence length="136" mass="14314">MNRRNGPTWIHAVMLLLVTMLLGWVPLLGPLLLGGLAGRAAPGWRAFAVLLPALALQTGLLLGARWAALTVQNSGLDSGLWTVVAWLGSPLSAALGRPLGHVLGSATLAGFLLLYTLPALPGLLIGVHMSSRSRRW</sequence>
<protein>
    <submittedName>
        <fullName evidence="2">Uncharacterized protein</fullName>
    </submittedName>
</protein>
<feature type="transmembrane region" description="Helical" evidence="1">
    <location>
        <begin position="102"/>
        <end position="127"/>
    </location>
</feature>